<reference evidence="1 2" key="1">
    <citation type="journal article" date="2020" name="Int. J. Syst. Evol. Microbiol.">
        <title>Novel acetic acid bacteria from cider fermentations: Acetobacter conturbans sp. nov. and Acetobacter fallax sp. nov.</title>
        <authorList>
            <person name="Sombolestani A.S."/>
            <person name="Cleenwerck I."/>
            <person name="Cnockaert M."/>
            <person name="Borremans W."/>
            <person name="Wieme A.D."/>
            <person name="De Vuyst L."/>
            <person name="Vandamme P."/>
        </authorList>
    </citation>
    <scope>NUCLEOTIDE SEQUENCE [LARGE SCALE GENOMIC DNA]</scope>
    <source>
        <strain evidence="1 2">LMG 1627</strain>
    </source>
</reference>
<proteinExistence type="predicted"/>
<accession>A0ABX0JYL7</accession>
<keyword evidence="2" id="KW-1185">Reference proteome</keyword>
<dbReference type="EMBL" id="WOSY01000003">
    <property type="protein sequence ID" value="NHN87934.1"/>
    <property type="molecule type" value="Genomic_DNA"/>
</dbReference>
<dbReference type="Proteomes" id="UP000631653">
    <property type="component" value="Unassembled WGS sequence"/>
</dbReference>
<comment type="caution">
    <text evidence="1">The sequence shown here is derived from an EMBL/GenBank/DDBJ whole genome shotgun (WGS) entry which is preliminary data.</text>
</comment>
<evidence type="ECO:0000313" key="1">
    <source>
        <dbReference type="EMBL" id="NHN87934.1"/>
    </source>
</evidence>
<sequence>MMRKVTTNTTCMEYLNDEHDDYSGDKMAESLSPDEVTKGLSKAIRDECEKAPKESVSNAVSKVKMAYNGRLSEMMNKIKSENAPIHGKGGV</sequence>
<protein>
    <submittedName>
        <fullName evidence="1">Uncharacterized protein</fullName>
    </submittedName>
</protein>
<name>A0ABX0JYL7_9PROT</name>
<gene>
    <name evidence="1" type="ORF">GOB81_04725</name>
</gene>
<evidence type="ECO:0000313" key="2">
    <source>
        <dbReference type="Proteomes" id="UP000631653"/>
    </source>
</evidence>
<organism evidence="1 2">
    <name type="scientific">Acetobacter conturbans</name>
    <dbReference type="NCBI Taxonomy" id="1737472"/>
    <lineage>
        <taxon>Bacteria</taxon>
        <taxon>Pseudomonadati</taxon>
        <taxon>Pseudomonadota</taxon>
        <taxon>Alphaproteobacteria</taxon>
        <taxon>Acetobacterales</taxon>
        <taxon>Acetobacteraceae</taxon>
        <taxon>Acetobacter</taxon>
    </lineage>
</organism>